<dbReference type="Proteomes" id="UP000324222">
    <property type="component" value="Unassembled WGS sequence"/>
</dbReference>
<dbReference type="AlphaFoldDB" id="A0A5B7JVT5"/>
<name>A0A5B7JVT5_PORTR</name>
<organism evidence="2 3">
    <name type="scientific">Portunus trituberculatus</name>
    <name type="common">Swimming crab</name>
    <name type="synonym">Neptunus trituberculatus</name>
    <dbReference type="NCBI Taxonomy" id="210409"/>
    <lineage>
        <taxon>Eukaryota</taxon>
        <taxon>Metazoa</taxon>
        <taxon>Ecdysozoa</taxon>
        <taxon>Arthropoda</taxon>
        <taxon>Crustacea</taxon>
        <taxon>Multicrustacea</taxon>
        <taxon>Malacostraca</taxon>
        <taxon>Eumalacostraca</taxon>
        <taxon>Eucarida</taxon>
        <taxon>Decapoda</taxon>
        <taxon>Pleocyemata</taxon>
        <taxon>Brachyura</taxon>
        <taxon>Eubrachyura</taxon>
        <taxon>Portunoidea</taxon>
        <taxon>Portunidae</taxon>
        <taxon>Portuninae</taxon>
        <taxon>Portunus</taxon>
    </lineage>
</organism>
<keyword evidence="3" id="KW-1185">Reference proteome</keyword>
<comment type="caution">
    <text evidence="2">The sequence shown here is derived from an EMBL/GenBank/DDBJ whole genome shotgun (WGS) entry which is preliminary data.</text>
</comment>
<evidence type="ECO:0000313" key="3">
    <source>
        <dbReference type="Proteomes" id="UP000324222"/>
    </source>
</evidence>
<sequence>MFPPLSLSLPFSIPSALLLYPSPPLSFFPHFSLSLLSLSPSLPFSSPPFPLLLPFRSDKESCVSLFSHSYGIHLPEGSGRRHLQHNSIYILHPLLSGLEWRRGEARRGEARRGEARRGWARRGGAGQNRLTGW</sequence>
<feature type="region of interest" description="Disordered" evidence="1">
    <location>
        <begin position="111"/>
        <end position="133"/>
    </location>
</feature>
<gene>
    <name evidence="2" type="ORF">E2C01_091713</name>
</gene>
<accession>A0A5B7JVT5</accession>
<proteinExistence type="predicted"/>
<protein>
    <submittedName>
        <fullName evidence="2">Uncharacterized protein</fullName>
    </submittedName>
</protein>
<evidence type="ECO:0000313" key="2">
    <source>
        <dbReference type="EMBL" id="MPC96454.1"/>
    </source>
</evidence>
<evidence type="ECO:0000256" key="1">
    <source>
        <dbReference type="SAM" id="MobiDB-lite"/>
    </source>
</evidence>
<reference evidence="2 3" key="1">
    <citation type="submission" date="2019-05" db="EMBL/GenBank/DDBJ databases">
        <title>Another draft genome of Portunus trituberculatus and its Hox gene families provides insights of decapod evolution.</title>
        <authorList>
            <person name="Jeong J.-H."/>
            <person name="Song I."/>
            <person name="Kim S."/>
            <person name="Choi T."/>
            <person name="Kim D."/>
            <person name="Ryu S."/>
            <person name="Kim W."/>
        </authorList>
    </citation>
    <scope>NUCLEOTIDE SEQUENCE [LARGE SCALE GENOMIC DNA]</scope>
    <source>
        <tissue evidence="2">Muscle</tissue>
    </source>
</reference>
<dbReference type="EMBL" id="VSRR010106041">
    <property type="protein sequence ID" value="MPC96454.1"/>
    <property type="molecule type" value="Genomic_DNA"/>
</dbReference>